<accession>A0A1Y2PB04</accession>
<dbReference type="InParanoid" id="A0A1Y2PB04"/>
<sequence>MIRKIALLGLTFLLAGCFPIETKDAEQAYEYWSGTKPPREIELLKGEYYQSPHFSLEYELFLKFRSDKRWFDELVQYNNLEIDTVGNNWNA</sequence>
<proteinExistence type="predicted"/>
<reference evidence="1 2" key="1">
    <citation type="submission" date="2015-03" db="EMBL/GenBank/DDBJ databases">
        <title>Genome sequence of Tenacibaculum sp. S2-2, isolated from intestinal microbiota of sea cucumber, Apostichopus japonicas.</title>
        <authorList>
            <person name="Shao Z."/>
            <person name="Wang L."/>
            <person name="Li X."/>
        </authorList>
    </citation>
    <scope>NUCLEOTIDE SEQUENCE [LARGE SCALE GENOMIC DNA]</scope>
    <source>
        <strain evidence="1 2">S2-2</strain>
    </source>
</reference>
<protein>
    <recommendedName>
        <fullName evidence="3">Lipoprotein</fullName>
    </recommendedName>
</protein>
<gene>
    <name evidence="1" type="ORF">WH52_13845</name>
</gene>
<dbReference type="PROSITE" id="PS51257">
    <property type="entry name" value="PROKAR_LIPOPROTEIN"/>
    <property type="match status" value="1"/>
</dbReference>
<dbReference type="STRING" id="1635173.WH52_13845"/>
<dbReference type="RefSeq" id="WP_086031569.1">
    <property type="nucleotide sequence ID" value="NZ_LAPZ01000016.1"/>
</dbReference>
<dbReference type="Proteomes" id="UP000194221">
    <property type="component" value="Unassembled WGS sequence"/>
</dbReference>
<evidence type="ECO:0000313" key="1">
    <source>
        <dbReference type="EMBL" id="OSY86977.1"/>
    </source>
</evidence>
<organism evidence="1 2">
    <name type="scientific">Tenacibaculum holothuriorum</name>
    <dbReference type="NCBI Taxonomy" id="1635173"/>
    <lineage>
        <taxon>Bacteria</taxon>
        <taxon>Pseudomonadati</taxon>
        <taxon>Bacteroidota</taxon>
        <taxon>Flavobacteriia</taxon>
        <taxon>Flavobacteriales</taxon>
        <taxon>Flavobacteriaceae</taxon>
        <taxon>Tenacibaculum</taxon>
    </lineage>
</organism>
<dbReference type="AlphaFoldDB" id="A0A1Y2PB04"/>
<dbReference type="OrthoDB" id="1374421at2"/>
<dbReference type="EMBL" id="LAPZ01000016">
    <property type="protein sequence ID" value="OSY86977.1"/>
    <property type="molecule type" value="Genomic_DNA"/>
</dbReference>
<keyword evidence="2" id="KW-1185">Reference proteome</keyword>
<evidence type="ECO:0008006" key="3">
    <source>
        <dbReference type="Google" id="ProtNLM"/>
    </source>
</evidence>
<name>A0A1Y2PB04_9FLAO</name>
<evidence type="ECO:0000313" key="2">
    <source>
        <dbReference type="Proteomes" id="UP000194221"/>
    </source>
</evidence>
<comment type="caution">
    <text evidence="1">The sequence shown here is derived from an EMBL/GenBank/DDBJ whole genome shotgun (WGS) entry which is preliminary data.</text>
</comment>